<dbReference type="EMBL" id="NIQC01000003">
    <property type="protein sequence ID" value="OWZ84589.1"/>
    <property type="molecule type" value="Genomic_DNA"/>
</dbReference>
<evidence type="ECO:0000256" key="10">
    <source>
        <dbReference type="ARBA" id="ARBA00022840"/>
    </source>
</evidence>
<keyword evidence="6 13" id="KW-0808">Transferase</keyword>
<evidence type="ECO:0000256" key="5">
    <source>
        <dbReference type="ARBA" id="ARBA00022490"/>
    </source>
</evidence>
<dbReference type="GO" id="GO:0005737">
    <property type="term" value="C:cytoplasm"/>
    <property type="evidence" value="ECO:0007669"/>
    <property type="project" value="UniProtKB-SubCell"/>
</dbReference>
<dbReference type="GO" id="GO:0005524">
    <property type="term" value="F:ATP binding"/>
    <property type="evidence" value="ECO:0007669"/>
    <property type="project" value="UniProtKB-UniRule"/>
</dbReference>
<feature type="binding site" evidence="14">
    <location>
        <position position="236"/>
    </location>
    <ligand>
        <name>ATP</name>
        <dbReference type="ChEBI" id="CHEBI:30616"/>
    </ligand>
</feature>
<dbReference type="PANTHER" id="PTHR17490">
    <property type="entry name" value="SUA5"/>
    <property type="match status" value="1"/>
</dbReference>
<dbReference type="EC" id="2.7.7.87" evidence="3 13"/>
<keyword evidence="10 13" id="KW-0067">ATP-binding</keyword>
<dbReference type="Proteomes" id="UP000214588">
    <property type="component" value="Unassembled WGS sequence"/>
</dbReference>
<dbReference type="InterPro" id="IPR017945">
    <property type="entry name" value="DHBP_synth_RibB-like_a/b_dom"/>
</dbReference>
<feature type="binding site" evidence="14">
    <location>
        <position position="68"/>
    </location>
    <ligand>
        <name>L-threonine</name>
        <dbReference type="ChEBI" id="CHEBI:57926"/>
    </ligand>
</feature>
<dbReference type="OrthoDB" id="9814580at2"/>
<dbReference type="Pfam" id="PF01300">
    <property type="entry name" value="Sua5_yciO_yrdC"/>
    <property type="match status" value="1"/>
</dbReference>
<dbReference type="SUPFAM" id="SSF55821">
    <property type="entry name" value="YrdC/RibB"/>
    <property type="match status" value="1"/>
</dbReference>
<dbReference type="PANTHER" id="PTHR17490:SF16">
    <property type="entry name" value="THREONYLCARBAMOYL-AMP SYNTHASE"/>
    <property type="match status" value="1"/>
</dbReference>
<dbReference type="FunFam" id="3.90.870.10:FF:000009">
    <property type="entry name" value="Threonylcarbamoyl-AMP synthase, putative"/>
    <property type="match status" value="1"/>
</dbReference>
<feature type="binding site" evidence="14">
    <location>
        <position position="141"/>
    </location>
    <ligand>
        <name>L-threonine</name>
        <dbReference type="ChEBI" id="CHEBI:57926"/>
    </ligand>
</feature>
<dbReference type="PIRSF" id="PIRSF004930">
    <property type="entry name" value="Tln_factor_SUA5"/>
    <property type="match status" value="1"/>
</dbReference>
<dbReference type="InterPro" id="IPR038385">
    <property type="entry name" value="Sua5/YwlC_C"/>
</dbReference>
<comment type="catalytic activity">
    <reaction evidence="12 13">
        <text>L-threonine + hydrogencarbonate + ATP = L-threonylcarbamoyladenylate + diphosphate + H2O</text>
        <dbReference type="Rhea" id="RHEA:36407"/>
        <dbReference type="ChEBI" id="CHEBI:15377"/>
        <dbReference type="ChEBI" id="CHEBI:17544"/>
        <dbReference type="ChEBI" id="CHEBI:30616"/>
        <dbReference type="ChEBI" id="CHEBI:33019"/>
        <dbReference type="ChEBI" id="CHEBI:57926"/>
        <dbReference type="ChEBI" id="CHEBI:73682"/>
        <dbReference type="EC" id="2.7.7.87"/>
    </reaction>
</comment>
<evidence type="ECO:0000259" key="15">
    <source>
        <dbReference type="PROSITE" id="PS51163"/>
    </source>
</evidence>
<dbReference type="RefSeq" id="WP_089022659.1">
    <property type="nucleotide sequence ID" value="NZ_NIQC01000003.1"/>
</dbReference>
<evidence type="ECO:0000313" key="17">
    <source>
        <dbReference type="Proteomes" id="UP000214588"/>
    </source>
</evidence>
<name>A0A226C2C1_9FIRM</name>
<feature type="binding site" evidence="14">
    <location>
        <position position="181"/>
    </location>
    <ligand>
        <name>L-threonine</name>
        <dbReference type="ChEBI" id="CHEBI:57926"/>
    </ligand>
</feature>
<organism evidence="16 17">
    <name type="scientific">Natranaerobius trueperi</name>
    <dbReference type="NCBI Taxonomy" id="759412"/>
    <lineage>
        <taxon>Bacteria</taxon>
        <taxon>Bacillati</taxon>
        <taxon>Bacillota</taxon>
        <taxon>Clostridia</taxon>
        <taxon>Natranaerobiales</taxon>
        <taxon>Natranaerobiaceae</taxon>
        <taxon>Natranaerobius</taxon>
    </lineage>
</organism>
<comment type="similarity">
    <text evidence="2 13">Belongs to the SUA5 family.</text>
</comment>
<keyword evidence="8 13" id="KW-0548">Nucleotidyltransferase</keyword>
<comment type="caution">
    <text evidence="16">The sequence shown here is derived from an EMBL/GenBank/DDBJ whole genome shotgun (WGS) entry which is preliminary data.</text>
</comment>
<keyword evidence="17" id="KW-1185">Reference proteome</keyword>
<dbReference type="InterPro" id="IPR005145">
    <property type="entry name" value="Sua5_C"/>
</dbReference>
<evidence type="ECO:0000256" key="3">
    <source>
        <dbReference type="ARBA" id="ARBA00012584"/>
    </source>
</evidence>
<dbReference type="GO" id="GO:0006450">
    <property type="term" value="P:regulation of translational fidelity"/>
    <property type="evidence" value="ECO:0007669"/>
    <property type="project" value="TreeGrafter"/>
</dbReference>
<feature type="binding site" evidence="14">
    <location>
        <position position="121"/>
    </location>
    <ligand>
        <name>L-threonine</name>
        <dbReference type="ChEBI" id="CHEBI:57926"/>
    </ligand>
</feature>
<dbReference type="GO" id="GO:0003725">
    <property type="term" value="F:double-stranded RNA binding"/>
    <property type="evidence" value="ECO:0007669"/>
    <property type="project" value="UniProtKB-UniRule"/>
</dbReference>
<evidence type="ECO:0000256" key="2">
    <source>
        <dbReference type="ARBA" id="ARBA00007663"/>
    </source>
</evidence>
<accession>A0A226C2C1</accession>
<dbReference type="NCBIfam" id="TIGR00057">
    <property type="entry name" value="L-threonylcarbamoyladenylate synthase"/>
    <property type="match status" value="1"/>
</dbReference>
<dbReference type="Gene3D" id="3.40.50.11030">
    <property type="entry name" value="Threonylcarbamoyl-AMP synthase, C-terminal domain"/>
    <property type="match status" value="1"/>
</dbReference>
<sequence>MTEIMSVNESKPELEVIRKASDILQNNGTVVFPTETVYGLGANGLSSTAVQKIFDAKMRPNDNPLILHVHSLEQVNQIGIAPKEFYQLAEKFWPGPLTMIIPKNDAIPHEVSRGLETVAVRMPDHSIALSVIREANLPIAAPSANISGRPSPTSFEHVNSDLNGRVDMIIDGGETGVGLESTVIDLSTKPFTILRPGGITFEDLESVLTKELLQTTAKIKSQDQTPKSPGLKYRHYAPKGELFLVDGEGERLLEKIKELVEKYSNQNYRVGVLVTDELKSYLTDNLSDLNHIYMYDLGPIDNLNQVAKNLYNGLREMDNNSVEIIFCRTFPKIGMGTALMNRLKKAARDRIL</sequence>
<evidence type="ECO:0000256" key="11">
    <source>
        <dbReference type="ARBA" id="ARBA00029774"/>
    </source>
</evidence>
<evidence type="ECO:0000256" key="14">
    <source>
        <dbReference type="PIRSR" id="PIRSR004930-1"/>
    </source>
</evidence>
<evidence type="ECO:0000256" key="9">
    <source>
        <dbReference type="ARBA" id="ARBA00022741"/>
    </source>
</evidence>
<keyword evidence="5 13" id="KW-0963">Cytoplasm</keyword>
<feature type="binding site" evidence="14">
    <location>
        <position position="143"/>
    </location>
    <ligand>
        <name>ATP</name>
        <dbReference type="ChEBI" id="CHEBI:30616"/>
    </ligand>
</feature>
<dbReference type="Pfam" id="PF03481">
    <property type="entry name" value="Sua5_C"/>
    <property type="match status" value="1"/>
</dbReference>
<reference evidence="16 17" key="1">
    <citation type="submission" date="2017-06" db="EMBL/GenBank/DDBJ databases">
        <title>Draft Genome Sequence of Natranaerobius trueperi halophilic, alkalithermophilic bacteria from soda lakes.</title>
        <authorList>
            <person name="Zhao B."/>
        </authorList>
    </citation>
    <scope>NUCLEOTIDE SEQUENCE [LARGE SCALE GENOMIC DNA]</scope>
    <source>
        <strain evidence="16 17">DSM 18760</strain>
    </source>
</reference>
<gene>
    <name evidence="16" type="ORF">CDO51_02175</name>
</gene>
<dbReference type="GO" id="GO:0008033">
    <property type="term" value="P:tRNA processing"/>
    <property type="evidence" value="ECO:0007669"/>
    <property type="project" value="UniProtKB-KW"/>
</dbReference>
<dbReference type="InterPro" id="IPR006070">
    <property type="entry name" value="Sua5-like_dom"/>
</dbReference>
<evidence type="ECO:0000256" key="12">
    <source>
        <dbReference type="ARBA" id="ARBA00048366"/>
    </source>
</evidence>
<dbReference type="AlphaFoldDB" id="A0A226C2C1"/>
<evidence type="ECO:0000256" key="1">
    <source>
        <dbReference type="ARBA" id="ARBA00004496"/>
    </source>
</evidence>
<comment type="subcellular location">
    <subcellularLocation>
        <location evidence="1 13">Cytoplasm</location>
    </subcellularLocation>
</comment>
<evidence type="ECO:0000256" key="7">
    <source>
        <dbReference type="ARBA" id="ARBA00022694"/>
    </source>
</evidence>
<keyword evidence="9 13" id="KW-0547">Nucleotide-binding</keyword>
<dbReference type="InterPro" id="IPR010923">
    <property type="entry name" value="T(6)A37_SUA5"/>
</dbReference>
<dbReference type="PROSITE" id="PS51163">
    <property type="entry name" value="YRDC"/>
    <property type="match status" value="1"/>
</dbReference>
<dbReference type="Gene3D" id="3.90.870.10">
    <property type="entry name" value="DHBP synthase"/>
    <property type="match status" value="1"/>
</dbReference>
<evidence type="ECO:0000256" key="8">
    <source>
        <dbReference type="ARBA" id="ARBA00022695"/>
    </source>
</evidence>
<dbReference type="InterPro" id="IPR050156">
    <property type="entry name" value="TC-AMP_synthase_SUA5"/>
</dbReference>
<proteinExistence type="inferred from homology"/>
<evidence type="ECO:0000256" key="4">
    <source>
        <dbReference type="ARBA" id="ARBA00015492"/>
    </source>
</evidence>
<feature type="binding site" evidence="14">
    <location>
        <position position="195"/>
    </location>
    <ligand>
        <name>ATP</name>
        <dbReference type="ChEBI" id="CHEBI:30616"/>
    </ligand>
</feature>
<feature type="binding site" evidence="14">
    <location>
        <position position="117"/>
    </location>
    <ligand>
        <name>ATP</name>
        <dbReference type="ChEBI" id="CHEBI:30616"/>
    </ligand>
</feature>
<dbReference type="GO" id="GO:0061710">
    <property type="term" value="F:L-threonylcarbamoyladenylate synthase"/>
    <property type="evidence" value="ECO:0007669"/>
    <property type="project" value="UniProtKB-EC"/>
</dbReference>
<feature type="binding site" evidence="14">
    <location>
        <position position="151"/>
    </location>
    <ligand>
        <name>ATP</name>
        <dbReference type="ChEBI" id="CHEBI:30616"/>
    </ligand>
</feature>
<evidence type="ECO:0000256" key="6">
    <source>
        <dbReference type="ARBA" id="ARBA00022679"/>
    </source>
</evidence>
<feature type="domain" description="YrdC-like" evidence="15">
    <location>
        <begin position="14"/>
        <end position="199"/>
    </location>
</feature>
<evidence type="ECO:0000313" key="16">
    <source>
        <dbReference type="EMBL" id="OWZ84589.1"/>
    </source>
</evidence>
<feature type="binding site" evidence="14">
    <location>
        <position position="59"/>
    </location>
    <ligand>
        <name>ATP</name>
        <dbReference type="ChEBI" id="CHEBI:30616"/>
    </ligand>
</feature>
<comment type="function">
    <text evidence="13">Required for the formation of a threonylcarbamoyl group on adenosine at position 37 (t(6)A37) in tRNAs that read codons beginning with adenine.</text>
</comment>
<feature type="binding site" evidence="14">
    <location>
        <position position="36"/>
    </location>
    <ligand>
        <name>L-threonine</name>
        <dbReference type="ChEBI" id="CHEBI:57926"/>
    </ligand>
</feature>
<protein>
    <recommendedName>
        <fullName evidence="4 13">Threonylcarbamoyl-AMP synthase</fullName>
        <shortName evidence="13">TC-AMP synthase</shortName>
        <ecNumber evidence="3 13">2.7.7.87</ecNumber>
    </recommendedName>
    <alternativeName>
        <fullName evidence="11 13">L-threonylcarbamoyladenylate synthase</fullName>
    </alternativeName>
</protein>
<feature type="binding site" evidence="14">
    <location>
        <position position="63"/>
    </location>
    <ligand>
        <name>ATP</name>
        <dbReference type="ChEBI" id="CHEBI:30616"/>
    </ligand>
</feature>
<keyword evidence="7 13" id="KW-0819">tRNA processing</keyword>
<evidence type="ECO:0000256" key="13">
    <source>
        <dbReference type="PIRNR" id="PIRNR004930"/>
    </source>
</evidence>
<dbReference type="GO" id="GO:0000049">
    <property type="term" value="F:tRNA binding"/>
    <property type="evidence" value="ECO:0007669"/>
    <property type="project" value="TreeGrafter"/>
</dbReference>